<organism evidence="4 5">
    <name type="scientific">Polypedilum vanderplanki</name>
    <name type="common">Sleeping chironomid midge</name>
    <dbReference type="NCBI Taxonomy" id="319348"/>
    <lineage>
        <taxon>Eukaryota</taxon>
        <taxon>Metazoa</taxon>
        <taxon>Ecdysozoa</taxon>
        <taxon>Arthropoda</taxon>
        <taxon>Hexapoda</taxon>
        <taxon>Insecta</taxon>
        <taxon>Pterygota</taxon>
        <taxon>Neoptera</taxon>
        <taxon>Endopterygota</taxon>
        <taxon>Diptera</taxon>
        <taxon>Nematocera</taxon>
        <taxon>Chironomoidea</taxon>
        <taxon>Chironomidae</taxon>
        <taxon>Chironominae</taxon>
        <taxon>Polypedilum</taxon>
        <taxon>Polypedilum</taxon>
    </lineage>
</organism>
<dbReference type="OrthoDB" id="433924at2759"/>
<dbReference type="Pfam" id="PF00385">
    <property type="entry name" value="Chromo"/>
    <property type="match status" value="1"/>
</dbReference>
<dbReference type="InterPro" id="IPR016197">
    <property type="entry name" value="Chromo-like_dom_sf"/>
</dbReference>
<dbReference type="InterPro" id="IPR023780">
    <property type="entry name" value="Chromo_domain"/>
</dbReference>
<dbReference type="SMART" id="SM00298">
    <property type="entry name" value="CHROMO"/>
    <property type="match status" value="2"/>
</dbReference>
<dbReference type="Pfam" id="PF01393">
    <property type="entry name" value="Chromo_shadow"/>
    <property type="match status" value="1"/>
</dbReference>
<sequence>MPEKSLLKEVLKKNTLVIQDIADREIDNIVSRKKERGKMFYLCTWKKSSFYHKTWVSEDILKRIFPELIKNYNRKMKVLNTKALKSKERKCLIESMNMNYGFNRGLKPEKIIAAFPPLNGQKEHQFLIKWKKCEQYDIVSSKEANEKCPQVVIKFYETKMLVDF</sequence>
<reference evidence="4" key="1">
    <citation type="submission" date="2021-03" db="EMBL/GenBank/DDBJ databases">
        <title>Chromosome level genome of the anhydrobiotic midge Polypedilum vanderplanki.</title>
        <authorList>
            <person name="Yoshida Y."/>
            <person name="Kikawada T."/>
            <person name="Gusev O."/>
        </authorList>
    </citation>
    <scope>NUCLEOTIDE SEQUENCE</scope>
    <source>
        <strain evidence="4">NIAS01</strain>
        <tissue evidence="4">Whole body or cell culture</tissue>
    </source>
</reference>
<dbReference type="InterPro" id="IPR008251">
    <property type="entry name" value="Chromo_shadow_dom"/>
</dbReference>
<evidence type="ECO:0000259" key="3">
    <source>
        <dbReference type="PROSITE" id="PS50013"/>
    </source>
</evidence>
<evidence type="ECO:0000256" key="1">
    <source>
        <dbReference type="ARBA" id="ARBA00004123"/>
    </source>
</evidence>
<dbReference type="GO" id="GO:0005694">
    <property type="term" value="C:chromosome"/>
    <property type="evidence" value="ECO:0007669"/>
    <property type="project" value="UniProtKB-ARBA"/>
</dbReference>
<dbReference type="Proteomes" id="UP001107558">
    <property type="component" value="Chromosome 1"/>
</dbReference>
<dbReference type="Gene3D" id="2.40.50.40">
    <property type="match status" value="2"/>
</dbReference>
<accession>A0A9J6CNL4</accession>
<dbReference type="EMBL" id="JADBJN010000001">
    <property type="protein sequence ID" value="KAG5683833.1"/>
    <property type="molecule type" value="Genomic_DNA"/>
</dbReference>
<gene>
    <name evidence="4" type="ORF">PVAND_013096</name>
</gene>
<evidence type="ECO:0000256" key="2">
    <source>
        <dbReference type="ARBA" id="ARBA00023242"/>
    </source>
</evidence>
<dbReference type="GO" id="GO:0005634">
    <property type="term" value="C:nucleus"/>
    <property type="evidence" value="ECO:0007669"/>
    <property type="project" value="UniProtKB-SubCell"/>
</dbReference>
<evidence type="ECO:0000313" key="5">
    <source>
        <dbReference type="Proteomes" id="UP001107558"/>
    </source>
</evidence>
<keyword evidence="5" id="KW-1185">Reference proteome</keyword>
<protein>
    <recommendedName>
        <fullName evidence="3">Chromo domain-containing protein</fullName>
    </recommendedName>
</protein>
<dbReference type="SMART" id="SM00300">
    <property type="entry name" value="ChSh"/>
    <property type="match status" value="1"/>
</dbReference>
<dbReference type="SUPFAM" id="SSF54160">
    <property type="entry name" value="Chromo domain-like"/>
    <property type="match status" value="2"/>
</dbReference>
<evidence type="ECO:0000313" key="4">
    <source>
        <dbReference type="EMBL" id="KAG5683833.1"/>
    </source>
</evidence>
<dbReference type="AlphaFoldDB" id="A0A9J6CNL4"/>
<comment type="subcellular location">
    <subcellularLocation>
        <location evidence="1">Nucleus</location>
    </subcellularLocation>
</comment>
<dbReference type="PROSITE" id="PS50013">
    <property type="entry name" value="CHROMO_2"/>
    <property type="match status" value="2"/>
</dbReference>
<comment type="caution">
    <text evidence="4">The sequence shown here is derived from an EMBL/GenBank/DDBJ whole genome shotgun (WGS) entry which is preliminary data.</text>
</comment>
<feature type="domain" description="Chromo" evidence="3">
    <location>
        <begin position="106"/>
        <end position="164"/>
    </location>
</feature>
<dbReference type="PANTHER" id="PTHR22812">
    <property type="entry name" value="CHROMOBOX PROTEIN"/>
    <property type="match status" value="1"/>
</dbReference>
<dbReference type="InterPro" id="IPR000953">
    <property type="entry name" value="Chromo/chromo_shadow_dom"/>
</dbReference>
<proteinExistence type="predicted"/>
<keyword evidence="2" id="KW-0539">Nucleus</keyword>
<dbReference type="InterPro" id="IPR051219">
    <property type="entry name" value="Heterochromatin_chromo-domain"/>
</dbReference>
<feature type="domain" description="Chromo" evidence="3">
    <location>
        <begin position="24"/>
        <end position="84"/>
    </location>
</feature>
<name>A0A9J6CNL4_POLVA</name>